<dbReference type="EMBL" id="KV442042">
    <property type="protein sequence ID" value="OAQ29257.1"/>
    <property type="molecule type" value="Genomic_DNA"/>
</dbReference>
<evidence type="ECO:0000313" key="2">
    <source>
        <dbReference type="Proteomes" id="UP000078512"/>
    </source>
</evidence>
<protein>
    <submittedName>
        <fullName evidence="1">Uncharacterized protein</fullName>
    </submittedName>
</protein>
<organism evidence="1 2">
    <name type="scientific">Linnemannia elongata AG-77</name>
    <dbReference type="NCBI Taxonomy" id="1314771"/>
    <lineage>
        <taxon>Eukaryota</taxon>
        <taxon>Fungi</taxon>
        <taxon>Fungi incertae sedis</taxon>
        <taxon>Mucoromycota</taxon>
        <taxon>Mortierellomycotina</taxon>
        <taxon>Mortierellomycetes</taxon>
        <taxon>Mortierellales</taxon>
        <taxon>Mortierellaceae</taxon>
        <taxon>Linnemannia</taxon>
    </lineage>
</organism>
<proteinExistence type="predicted"/>
<gene>
    <name evidence="1" type="ORF">K457DRAFT_19376</name>
</gene>
<accession>A0A197JVD7</accession>
<sequence length="198" mass="22687">MHDFYTAEQQKNPYEPFVTVDLLGLADIMSAAEVKRTMDGHILSVLLTKNITTEGILKGVSFESSEAGRSATSHKEMFELARDTVDNALSSKLTVEQRADLLSLDIPRMDVWAMSTKTSMGVAAVMFTSRYLRITKPYIILTHSVPVFALFYRDMFKLSFLNEKAADEFMNYSNTKHIEKYWRKDKDETKFFTAVIKR</sequence>
<name>A0A197JVD7_9FUNG</name>
<reference evidence="1 2" key="1">
    <citation type="submission" date="2016-05" db="EMBL/GenBank/DDBJ databases">
        <title>Genome sequencing reveals origins of a unique bacterial endosymbiosis in the earliest lineages of terrestrial Fungi.</title>
        <authorList>
            <consortium name="DOE Joint Genome Institute"/>
            <person name="Uehling J."/>
            <person name="Gryganskyi A."/>
            <person name="Hameed K."/>
            <person name="Tschaplinski T."/>
            <person name="Misztal P."/>
            <person name="Wu S."/>
            <person name="Desiro A."/>
            <person name="Vande Pol N."/>
            <person name="Du Z.-Y."/>
            <person name="Zienkiewicz A."/>
            <person name="Zienkiewicz K."/>
            <person name="Morin E."/>
            <person name="Tisserant E."/>
            <person name="Splivallo R."/>
            <person name="Hainaut M."/>
            <person name="Henrissat B."/>
            <person name="Ohm R."/>
            <person name="Kuo A."/>
            <person name="Yan J."/>
            <person name="Lipzen A."/>
            <person name="Nolan M."/>
            <person name="Labutti K."/>
            <person name="Barry K."/>
            <person name="Goldstein A."/>
            <person name="Labbe J."/>
            <person name="Schadt C."/>
            <person name="Tuskan G."/>
            <person name="Grigoriev I."/>
            <person name="Martin F."/>
            <person name="Vilgalys R."/>
            <person name="Bonito G."/>
        </authorList>
    </citation>
    <scope>NUCLEOTIDE SEQUENCE [LARGE SCALE GENOMIC DNA]</scope>
    <source>
        <strain evidence="1 2">AG-77</strain>
    </source>
</reference>
<dbReference type="OrthoDB" id="2426854at2759"/>
<evidence type="ECO:0000313" key="1">
    <source>
        <dbReference type="EMBL" id="OAQ29257.1"/>
    </source>
</evidence>
<keyword evidence="2" id="KW-1185">Reference proteome</keyword>
<dbReference type="Proteomes" id="UP000078512">
    <property type="component" value="Unassembled WGS sequence"/>
</dbReference>
<dbReference type="AlphaFoldDB" id="A0A197JVD7"/>